<comment type="caution">
    <text evidence="2">The sequence shown here is derived from an EMBL/GenBank/DDBJ whole genome shotgun (WGS) entry which is preliminary data.</text>
</comment>
<keyword evidence="3" id="KW-1185">Reference proteome</keyword>
<keyword evidence="1" id="KW-0812">Transmembrane</keyword>
<dbReference type="Proteomes" id="UP000759298">
    <property type="component" value="Unassembled WGS sequence"/>
</dbReference>
<keyword evidence="1" id="KW-0472">Membrane</keyword>
<protein>
    <recommendedName>
        <fullName evidence="4">DUF2269 family protein</fullName>
    </recommendedName>
</protein>
<accession>A0ABS7PB91</accession>
<proteinExistence type="predicted"/>
<name>A0ABS7PB91_9SPHN</name>
<feature type="transmembrane region" description="Helical" evidence="1">
    <location>
        <begin position="48"/>
        <end position="70"/>
    </location>
</feature>
<reference evidence="2 3" key="1">
    <citation type="submission" date="2021-07" db="EMBL/GenBank/DDBJ databases">
        <title>Alteriqipengyuania abyssalis NZ-12B nov, sp.nov isolated from deep sea sponge in pacific ocean.</title>
        <authorList>
            <person name="Tareen S."/>
            <person name="Wink J."/>
        </authorList>
    </citation>
    <scope>NUCLEOTIDE SEQUENCE [LARGE SCALE GENOMIC DNA]</scope>
    <source>
        <strain evidence="2 3">NZ-12B</strain>
    </source>
</reference>
<dbReference type="RefSeq" id="WP_040379084.1">
    <property type="nucleotide sequence ID" value="NZ_JAHWXP010000001.1"/>
</dbReference>
<evidence type="ECO:0008006" key="4">
    <source>
        <dbReference type="Google" id="ProtNLM"/>
    </source>
</evidence>
<sequence>MTWWHDLLFISDAGRVALLGAGFIALALVALVGERVRTKRARIDRVGWVPWTTIFLAAAVIGGGLLATAIPPLLQG</sequence>
<evidence type="ECO:0000256" key="1">
    <source>
        <dbReference type="SAM" id="Phobius"/>
    </source>
</evidence>
<evidence type="ECO:0000313" key="3">
    <source>
        <dbReference type="Proteomes" id="UP000759298"/>
    </source>
</evidence>
<evidence type="ECO:0000313" key="2">
    <source>
        <dbReference type="EMBL" id="MBY8336333.1"/>
    </source>
</evidence>
<keyword evidence="1" id="KW-1133">Transmembrane helix</keyword>
<organism evidence="2 3">
    <name type="scientific">Alteriqipengyuania abyssalis</name>
    <dbReference type="NCBI Taxonomy" id="2860200"/>
    <lineage>
        <taxon>Bacteria</taxon>
        <taxon>Pseudomonadati</taxon>
        <taxon>Pseudomonadota</taxon>
        <taxon>Alphaproteobacteria</taxon>
        <taxon>Sphingomonadales</taxon>
        <taxon>Erythrobacteraceae</taxon>
        <taxon>Alteriqipengyuania</taxon>
    </lineage>
</organism>
<gene>
    <name evidence="2" type="ORF">KYN89_04670</name>
</gene>
<dbReference type="EMBL" id="JAHWXP010000001">
    <property type="protein sequence ID" value="MBY8336333.1"/>
    <property type="molecule type" value="Genomic_DNA"/>
</dbReference>
<feature type="transmembrane region" description="Helical" evidence="1">
    <location>
        <begin position="16"/>
        <end position="36"/>
    </location>
</feature>